<accession>A0ABS9UZV3</accession>
<evidence type="ECO:0000256" key="3">
    <source>
        <dbReference type="ARBA" id="ARBA00023145"/>
    </source>
</evidence>
<dbReference type="InterPro" id="IPR023343">
    <property type="entry name" value="Penicillin_amidase_dom1"/>
</dbReference>
<dbReference type="InterPro" id="IPR043147">
    <property type="entry name" value="Penicillin_amidase_A-knob"/>
</dbReference>
<dbReference type="InterPro" id="IPR029055">
    <property type="entry name" value="Ntn_hydrolases_N"/>
</dbReference>
<evidence type="ECO:0000313" key="4">
    <source>
        <dbReference type="EMBL" id="MCH7409692.1"/>
    </source>
</evidence>
<evidence type="ECO:0000256" key="1">
    <source>
        <dbReference type="ARBA" id="ARBA00006586"/>
    </source>
</evidence>
<dbReference type="Gene3D" id="3.60.20.10">
    <property type="entry name" value="Glutamine Phosphoribosylpyrophosphate, subunit 1, domain 1"/>
    <property type="match status" value="1"/>
</dbReference>
<comment type="similarity">
    <text evidence="1">Belongs to the peptidase S45 family.</text>
</comment>
<sequence>MKYISFAFFFILTIILGLLLSMQIDKIPPLGKLLDPYHGFWQNAYSEDQQAQDELTISNLKEQVEVVYDEFLIPHIYANNEEDLYKVQGYVTAQHRLWQMDFQTLAAAGRLSEIVGSMALELDRTTRRKGLPFAAEQGISYLEQEDPEIFLYLNAYADGVNEYIDQLAEATLPIEYKILNYKPEPWSPYKSLLLLKYMADMLVGDRDLEYTNLRAMLGKDLFEKLYPLFPEESDPVIESTHLWDFEPIAVEQPEDLQYPSDSILLQALPQPTPGTGSNNWAVSGSKTASGNPILANDPHLSMNLPSLWYAMQLSTPDFSVKGATLPGALGVISGFNENIAWGVTNATRDTRDWYAITFKDSDRSEYLYNDQWVKSIMRVEEIKIKGEPSKMDTVIYTHHGPVVYDQSFGAERKDVNYALKWTAHMPSIEQRTFLMLNKGGDHADYIAALDHYTSPAQNFVFASKSGDIAMKVQGRFPLKWQGQGMFFMDGNDPQMEWAGFVPNEHNAATLNPERGFVSSANQHPVAESYPYFVFDHSYEHYRNRRLNQRLEEMNQITVKDMMGLQFDNYHLLAAEATPLMMTLIASDSVNIRMIDQKYWNELSQWDFYTNPQQSAPTIFHLWWRNLYKSIWGILDEGGVPVVYPNYYQTVQLMSKDAKDSIFDIRATPKRETVVDHLKISYDSMVVQLEKLAKVKGDYTWGTYKNTSVKHLVPAFEAFSYQNIQTGGGAGILNATSERHGASWRMVVEMAEEPIAHGIYPGGQSGNPGSKYYNTFLASWAKGEYVDFRLNKQDSFRNPLFTSTFKSKSN</sequence>
<proteinExistence type="inferred from homology"/>
<name>A0ABS9UZV3_9BACT</name>
<dbReference type="PANTHER" id="PTHR34218">
    <property type="entry name" value="PEPTIDASE S45 PENICILLIN AMIDASE"/>
    <property type="match status" value="1"/>
</dbReference>
<organism evidence="4 5">
    <name type="scientific">Belliella filtrata</name>
    <dbReference type="NCBI Taxonomy" id="2923435"/>
    <lineage>
        <taxon>Bacteria</taxon>
        <taxon>Pseudomonadati</taxon>
        <taxon>Bacteroidota</taxon>
        <taxon>Cytophagia</taxon>
        <taxon>Cytophagales</taxon>
        <taxon>Cyclobacteriaceae</taxon>
        <taxon>Belliella</taxon>
    </lineage>
</organism>
<keyword evidence="2" id="KW-0378">Hydrolase</keyword>
<evidence type="ECO:0000256" key="2">
    <source>
        <dbReference type="ARBA" id="ARBA00022801"/>
    </source>
</evidence>
<comment type="caution">
    <text evidence="4">The sequence shown here is derived from an EMBL/GenBank/DDBJ whole genome shotgun (WGS) entry which is preliminary data.</text>
</comment>
<dbReference type="Gene3D" id="1.10.439.10">
    <property type="entry name" value="Penicillin Amidohydrolase, domain 1"/>
    <property type="match status" value="1"/>
</dbReference>
<dbReference type="SUPFAM" id="SSF56235">
    <property type="entry name" value="N-terminal nucleophile aminohydrolases (Ntn hydrolases)"/>
    <property type="match status" value="1"/>
</dbReference>
<dbReference type="CDD" id="cd03747">
    <property type="entry name" value="Ntn_PGA_like"/>
    <property type="match status" value="1"/>
</dbReference>
<dbReference type="InterPro" id="IPR014395">
    <property type="entry name" value="Pen/GL7ACA/AHL_acylase"/>
</dbReference>
<dbReference type="Proteomes" id="UP001165489">
    <property type="component" value="Unassembled WGS sequence"/>
</dbReference>
<dbReference type="Gene3D" id="1.10.1400.10">
    <property type="match status" value="1"/>
</dbReference>
<dbReference type="EMBL" id="JAKZGP010000021">
    <property type="protein sequence ID" value="MCH7409692.1"/>
    <property type="molecule type" value="Genomic_DNA"/>
</dbReference>
<dbReference type="RefSeq" id="WP_241348012.1">
    <property type="nucleotide sequence ID" value="NZ_JAKZGP010000021.1"/>
</dbReference>
<keyword evidence="5" id="KW-1185">Reference proteome</keyword>
<dbReference type="Pfam" id="PF01804">
    <property type="entry name" value="Penicil_amidase"/>
    <property type="match status" value="1"/>
</dbReference>
<gene>
    <name evidence="4" type="ORF">MM239_09825</name>
</gene>
<keyword evidence="3" id="KW-0865">Zymogen</keyword>
<reference evidence="4" key="1">
    <citation type="submission" date="2022-03" db="EMBL/GenBank/DDBJ databases">
        <title>De novo assembled genomes of Belliella spp. (Cyclobacteriaceae) strains.</title>
        <authorList>
            <person name="Szabo A."/>
            <person name="Korponai K."/>
            <person name="Felfoldi T."/>
        </authorList>
    </citation>
    <scope>NUCLEOTIDE SEQUENCE</scope>
    <source>
        <strain evidence="4">DSM 111904</strain>
    </source>
</reference>
<dbReference type="InterPro" id="IPR043146">
    <property type="entry name" value="Penicillin_amidase_N_B-knob"/>
</dbReference>
<dbReference type="PIRSF" id="PIRSF001227">
    <property type="entry name" value="Pen_acylase"/>
    <property type="match status" value="1"/>
</dbReference>
<protein>
    <submittedName>
        <fullName evidence="4">Penicillin acylase family protein</fullName>
    </submittedName>
</protein>
<dbReference type="PANTHER" id="PTHR34218:SF4">
    <property type="entry name" value="ACYL-HOMOSERINE LACTONE ACYLASE QUIP"/>
    <property type="match status" value="1"/>
</dbReference>
<evidence type="ECO:0000313" key="5">
    <source>
        <dbReference type="Proteomes" id="UP001165489"/>
    </source>
</evidence>
<dbReference type="Gene3D" id="2.30.120.10">
    <property type="match status" value="1"/>
</dbReference>
<dbReference type="InterPro" id="IPR002692">
    <property type="entry name" value="S45"/>
</dbReference>